<sequence>MKGRDYLKLPKLIMNEVPVQLNPKEKETLDVMKRDLIATIEGENITASNAAAYRWKLRGIAIWSLGQEDMRVWEVLPKQI</sequence>
<name>A0ABP7V358_9BACI</name>
<evidence type="ECO:0000313" key="2">
    <source>
        <dbReference type="Proteomes" id="UP001501734"/>
    </source>
</evidence>
<dbReference type="Proteomes" id="UP001501734">
    <property type="component" value="Unassembled WGS sequence"/>
</dbReference>
<evidence type="ECO:0000313" key="1">
    <source>
        <dbReference type="EMBL" id="GAA4058294.1"/>
    </source>
</evidence>
<protein>
    <submittedName>
        <fullName evidence="1">Uncharacterized protein</fullName>
    </submittedName>
</protein>
<gene>
    <name evidence="1" type="ORF">GCM10022410_01880</name>
</gene>
<dbReference type="EMBL" id="BAABDL010000010">
    <property type="protein sequence ID" value="GAA4058294.1"/>
    <property type="molecule type" value="Genomic_DNA"/>
</dbReference>
<accession>A0ABP7V358</accession>
<reference evidence="2" key="1">
    <citation type="journal article" date="2019" name="Int. J. Syst. Evol. Microbiol.">
        <title>The Global Catalogue of Microorganisms (GCM) 10K type strain sequencing project: providing services to taxonomists for standard genome sequencing and annotation.</title>
        <authorList>
            <consortium name="The Broad Institute Genomics Platform"/>
            <consortium name="The Broad Institute Genome Sequencing Center for Infectious Disease"/>
            <person name="Wu L."/>
            <person name="Ma J."/>
        </authorList>
    </citation>
    <scope>NUCLEOTIDE SEQUENCE [LARGE SCALE GENOMIC DNA]</scope>
    <source>
        <strain evidence="2">JCM 17250</strain>
    </source>
</reference>
<proteinExistence type="predicted"/>
<keyword evidence="2" id="KW-1185">Reference proteome</keyword>
<organism evidence="1 2">
    <name type="scientific">Amphibacillus indicireducens</name>
    <dbReference type="NCBI Taxonomy" id="1076330"/>
    <lineage>
        <taxon>Bacteria</taxon>
        <taxon>Bacillati</taxon>
        <taxon>Bacillota</taxon>
        <taxon>Bacilli</taxon>
        <taxon>Bacillales</taxon>
        <taxon>Bacillaceae</taxon>
        <taxon>Amphibacillus</taxon>
    </lineage>
</organism>
<comment type="caution">
    <text evidence="1">The sequence shown here is derived from an EMBL/GenBank/DDBJ whole genome shotgun (WGS) entry which is preliminary data.</text>
</comment>
<dbReference type="RefSeq" id="WP_344909511.1">
    <property type="nucleotide sequence ID" value="NZ_BAABDL010000010.1"/>
</dbReference>